<dbReference type="GO" id="GO:0000976">
    <property type="term" value="F:transcription cis-regulatory region binding"/>
    <property type="evidence" value="ECO:0007669"/>
    <property type="project" value="TreeGrafter"/>
</dbReference>
<dbReference type="PROSITE" id="PS00463">
    <property type="entry name" value="ZN2_CY6_FUNGAL_1"/>
    <property type="match status" value="1"/>
</dbReference>
<evidence type="ECO:0000313" key="8">
    <source>
        <dbReference type="EMBL" id="KAK3381012.1"/>
    </source>
</evidence>
<keyword evidence="4" id="KW-0804">Transcription</keyword>
<organism evidence="8 9">
    <name type="scientific">Podospora didyma</name>
    <dbReference type="NCBI Taxonomy" id="330526"/>
    <lineage>
        <taxon>Eukaryota</taxon>
        <taxon>Fungi</taxon>
        <taxon>Dikarya</taxon>
        <taxon>Ascomycota</taxon>
        <taxon>Pezizomycotina</taxon>
        <taxon>Sordariomycetes</taxon>
        <taxon>Sordariomycetidae</taxon>
        <taxon>Sordariales</taxon>
        <taxon>Podosporaceae</taxon>
        <taxon>Podospora</taxon>
    </lineage>
</organism>
<dbReference type="InterPro" id="IPR036864">
    <property type="entry name" value="Zn2-C6_fun-type_DNA-bd_sf"/>
</dbReference>
<dbReference type="AlphaFoldDB" id="A0AAE0NGD1"/>
<keyword evidence="2" id="KW-0805">Transcription regulation</keyword>
<feature type="region of interest" description="Disordered" evidence="6">
    <location>
        <begin position="484"/>
        <end position="506"/>
    </location>
</feature>
<dbReference type="GO" id="GO:0005634">
    <property type="term" value="C:nucleus"/>
    <property type="evidence" value="ECO:0007669"/>
    <property type="project" value="UniProtKB-SubCell"/>
</dbReference>
<reference evidence="8" key="2">
    <citation type="submission" date="2023-06" db="EMBL/GenBank/DDBJ databases">
        <authorList>
            <consortium name="Lawrence Berkeley National Laboratory"/>
            <person name="Haridas S."/>
            <person name="Hensen N."/>
            <person name="Bonometti L."/>
            <person name="Westerberg I."/>
            <person name="Brannstrom I.O."/>
            <person name="Guillou S."/>
            <person name="Cros-Aarteil S."/>
            <person name="Calhoun S."/>
            <person name="Kuo A."/>
            <person name="Mondo S."/>
            <person name="Pangilinan J."/>
            <person name="Riley R."/>
            <person name="LaButti K."/>
            <person name="Andreopoulos B."/>
            <person name="Lipzen A."/>
            <person name="Chen C."/>
            <person name="Yanf M."/>
            <person name="Daum C."/>
            <person name="Ng V."/>
            <person name="Clum A."/>
            <person name="Steindorff A."/>
            <person name="Ohm R."/>
            <person name="Martin F."/>
            <person name="Silar P."/>
            <person name="Natvig D."/>
            <person name="Lalanne C."/>
            <person name="Gautier V."/>
            <person name="Ament-velasquez S.L."/>
            <person name="Kruys A."/>
            <person name="Hutchinson M.I."/>
            <person name="Powell A.J."/>
            <person name="Barry K."/>
            <person name="Miller A.N."/>
            <person name="Grigoriev I.V."/>
            <person name="Debuchy R."/>
            <person name="Gladieux P."/>
            <person name="Thoren M.H."/>
            <person name="Johannesson H."/>
        </authorList>
    </citation>
    <scope>NUCLEOTIDE SEQUENCE</scope>
    <source>
        <strain evidence="8">CBS 232.78</strain>
    </source>
</reference>
<evidence type="ECO:0000256" key="5">
    <source>
        <dbReference type="ARBA" id="ARBA00023242"/>
    </source>
</evidence>
<feature type="domain" description="Zn(2)-C6 fungal-type" evidence="7">
    <location>
        <begin position="17"/>
        <end position="48"/>
    </location>
</feature>
<dbReference type="Proteomes" id="UP001285441">
    <property type="component" value="Unassembled WGS sequence"/>
</dbReference>
<evidence type="ECO:0000313" key="9">
    <source>
        <dbReference type="Proteomes" id="UP001285441"/>
    </source>
</evidence>
<keyword evidence="5" id="KW-0539">Nucleus</keyword>
<evidence type="ECO:0000256" key="6">
    <source>
        <dbReference type="SAM" id="MobiDB-lite"/>
    </source>
</evidence>
<evidence type="ECO:0000256" key="4">
    <source>
        <dbReference type="ARBA" id="ARBA00023163"/>
    </source>
</evidence>
<keyword evidence="3" id="KW-0238">DNA-binding</keyword>
<dbReference type="PANTHER" id="PTHR31845:SF10">
    <property type="entry name" value="ZN(II)2CYS6 TRANSCRIPTION FACTOR (EUROFUNG)"/>
    <property type="match status" value="1"/>
</dbReference>
<name>A0AAE0NGD1_9PEZI</name>
<dbReference type="EMBL" id="JAULSW010000005">
    <property type="protein sequence ID" value="KAK3381012.1"/>
    <property type="molecule type" value="Genomic_DNA"/>
</dbReference>
<dbReference type="GO" id="GO:0008270">
    <property type="term" value="F:zinc ion binding"/>
    <property type="evidence" value="ECO:0007669"/>
    <property type="project" value="InterPro"/>
</dbReference>
<proteinExistence type="predicted"/>
<gene>
    <name evidence="8" type="ORF">B0H63DRAFT_195525</name>
</gene>
<feature type="region of interest" description="Disordered" evidence="6">
    <location>
        <begin position="45"/>
        <end position="103"/>
    </location>
</feature>
<keyword evidence="9" id="KW-1185">Reference proteome</keyword>
<evidence type="ECO:0000256" key="3">
    <source>
        <dbReference type="ARBA" id="ARBA00023125"/>
    </source>
</evidence>
<protein>
    <recommendedName>
        <fullName evidence="7">Zn(2)-C6 fungal-type domain-containing protein</fullName>
    </recommendedName>
</protein>
<sequence length="725" mass="78967">MAKLRTGRGRSAGWGAACAPCAAAKARCVGRQSPRARCDRCVSLDEDCSDQVPRPRKKRPAKASRPVPASTDFQTPETPSREDIDSGSSSSPPTCSCAASPPRREGAFPIDSDETLLSIYTNQLFPQFPFVVIPDGTTPEQMQADRPALMKAIRAVASVRHLQSMRGQIGATIQHISHAMFTKFERSLDLLQGILVLLGYYHYFCMSHAHFNNLLHLAFSLVGDMDLNTCPVAQKCGNQLPLMRTEEPKARTKEEKRTLAGVWYVGSNAALVANLLGPVRYTAYLDQSLKELEVAAEYETDQLVVQLVRIQHLTDKILHFHGSDDELPADELHEIPKTPAVVVCVETFQMQLDKLRNTLSSNLKHDYVLSCHYHGAYLRLFEPPLAKAHLNNSFASSPDYSILPDAFARFTAALRAWFADWLALPVCIYFYMPQPVVSTQLIHAAMMLTRWSKIAGPGAFNLAATATATAAPSWKEDDATPAFSGVQSCPDLSSAPPQQPPATTEAACAPPAEVDSAHQTPLNAPLRTRVLAREPGLWLDVFGILDTMAVRFEAAKKEMTIAQGRPWENDTWDLAAKQIKIKKSKIEKWCRIVVAASAAVAASSSRGGEEKNRTTPRVPRVVVADANAAAAANNVLERPGSGDMDAINTIPAEQRSSSIAGLGLGGPMISGGDDDGQELSMMQWESDLFDGIMMDQFDLGGILDTWGTTSWDTTDALDQMGSTTG</sequence>
<comment type="caution">
    <text evidence="8">The sequence shown here is derived from an EMBL/GenBank/DDBJ whole genome shotgun (WGS) entry which is preliminary data.</text>
</comment>
<dbReference type="SUPFAM" id="SSF57701">
    <property type="entry name" value="Zn2/Cys6 DNA-binding domain"/>
    <property type="match status" value="1"/>
</dbReference>
<comment type="subcellular location">
    <subcellularLocation>
        <location evidence="1">Nucleus</location>
    </subcellularLocation>
</comment>
<dbReference type="GO" id="GO:0000981">
    <property type="term" value="F:DNA-binding transcription factor activity, RNA polymerase II-specific"/>
    <property type="evidence" value="ECO:0007669"/>
    <property type="project" value="InterPro"/>
</dbReference>
<feature type="compositionally biased region" description="Low complexity" evidence="6">
    <location>
        <begin position="86"/>
        <end position="101"/>
    </location>
</feature>
<evidence type="ECO:0000256" key="1">
    <source>
        <dbReference type="ARBA" id="ARBA00004123"/>
    </source>
</evidence>
<dbReference type="CDD" id="cd12148">
    <property type="entry name" value="fungal_TF_MHR"/>
    <property type="match status" value="1"/>
</dbReference>
<dbReference type="PANTHER" id="PTHR31845">
    <property type="entry name" value="FINGER DOMAIN PROTEIN, PUTATIVE-RELATED"/>
    <property type="match status" value="1"/>
</dbReference>
<dbReference type="InterPro" id="IPR051089">
    <property type="entry name" value="prtT"/>
</dbReference>
<dbReference type="InterPro" id="IPR001138">
    <property type="entry name" value="Zn2Cys6_DnaBD"/>
</dbReference>
<reference evidence="8" key="1">
    <citation type="journal article" date="2023" name="Mol. Phylogenet. Evol.">
        <title>Genome-scale phylogeny and comparative genomics of the fungal order Sordariales.</title>
        <authorList>
            <person name="Hensen N."/>
            <person name="Bonometti L."/>
            <person name="Westerberg I."/>
            <person name="Brannstrom I.O."/>
            <person name="Guillou S."/>
            <person name="Cros-Aarteil S."/>
            <person name="Calhoun S."/>
            <person name="Haridas S."/>
            <person name="Kuo A."/>
            <person name="Mondo S."/>
            <person name="Pangilinan J."/>
            <person name="Riley R."/>
            <person name="LaButti K."/>
            <person name="Andreopoulos B."/>
            <person name="Lipzen A."/>
            <person name="Chen C."/>
            <person name="Yan M."/>
            <person name="Daum C."/>
            <person name="Ng V."/>
            <person name="Clum A."/>
            <person name="Steindorff A."/>
            <person name="Ohm R.A."/>
            <person name="Martin F."/>
            <person name="Silar P."/>
            <person name="Natvig D.O."/>
            <person name="Lalanne C."/>
            <person name="Gautier V."/>
            <person name="Ament-Velasquez S.L."/>
            <person name="Kruys A."/>
            <person name="Hutchinson M.I."/>
            <person name="Powell A.J."/>
            <person name="Barry K."/>
            <person name="Miller A.N."/>
            <person name="Grigoriev I.V."/>
            <person name="Debuchy R."/>
            <person name="Gladieux P."/>
            <person name="Hiltunen Thoren M."/>
            <person name="Johannesson H."/>
        </authorList>
    </citation>
    <scope>NUCLEOTIDE SEQUENCE</scope>
    <source>
        <strain evidence="8">CBS 232.78</strain>
    </source>
</reference>
<evidence type="ECO:0000259" key="7">
    <source>
        <dbReference type="PROSITE" id="PS00463"/>
    </source>
</evidence>
<evidence type="ECO:0000256" key="2">
    <source>
        <dbReference type="ARBA" id="ARBA00023015"/>
    </source>
</evidence>
<accession>A0AAE0NGD1</accession>